<keyword evidence="10 16" id="KW-0401">Integrin</keyword>
<evidence type="ECO:0000313" key="19">
    <source>
        <dbReference type="Proteomes" id="UP000472261"/>
    </source>
</evidence>
<dbReference type="Gene3D" id="2.60.40.1530">
    <property type="entry name" value="ntegrin, alpha v. Chain A, domain 4"/>
    <property type="match status" value="1"/>
</dbReference>
<keyword evidence="8 16" id="KW-0130">Cell adhesion</keyword>
<feature type="repeat" description="FG-GAP" evidence="15">
    <location>
        <begin position="728"/>
        <end position="790"/>
    </location>
</feature>
<evidence type="ECO:0000256" key="1">
    <source>
        <dbReference type="ARBA" id="ARBA00004479"/>
    </source>
</evidence>
<keyword evidence="9 16" id="KW-1133">Transmembrane helix</keyword>
<dbReference type="FunFam" id="2.30.30.870:FF:000001">
    <property type="entry name" value="Protein pelota homolog"/>
    <property type="match status" value="1"/>
</dbReference>
<accession>A0A669QE20</accession>
<dbReference type="Gene3D" id="2.60.40.1460">
    <property type="entry name" value="Integrin domains. Chain A, domain 2"/>
    <property type="match status" value="1"/>
</dbReference>
<evidence type="ECO:0000256" key="14">
    <source>
        <dbReference type="ARBA" id="ARBA00023180"/>
    </source>
</evidence>
<dbReference type="InterPro" id="IPR036465">
    <property type="entry name" value="vWFA_dom_sf"/>
</dbReference>
<dbReference type="FunFam" id="3.30.420.60:FF:000002">
    <property type="entry name" value="Protein pelota homolog"/>
    <property type="match status" value="1"/>
</dbReference>
<evidence type="ECO:0000256" key="12">
    <source>
        <dbReference type="ARBA" id="ARBA00023157"/>
    </source>
</evidence>
<dbReference type="SUPFAM" id="SSF53137">
    <property type="entry name" value="Translational machinery components"/>
    <property type="match status" value="1"/>
</dbReference>
<dbReference type="Pfam" id="PF00092">
    <property type="entry name" value="VWA"/>
    <property type="match status" value="1"/>
</dbReference>
<dbReference type="Proteomes" id="UP000472261">
    <property type="component" value="Unplaced"/>
</dbReference>
<organism evidence="18 19">
    <name type="scientific">Phasianus colchicus</name>
    <name type="common">Common pheasant</name>
    <dbReference type="NCBI Taxonomy" id="9054"/>
    <lineage>
        <taxon>Eukaryota</taxon>
        <taxon>Metazoa</taxon>
        <taxon>Chordata</taxon>
        <taxon>Craniata</taxon>
        <taxon>Vertebrata</taxon>
        <taxon>Euteleostomi</taxon>
        <taxon>Archelosauria</taxon>
        <taxon>Archosauria</taxon>
        <taxon>Dinosauria</taxon>
        <taxon>Saurischia</taxon>
        <taxon>Theropoda</taxon>
        <taxon>Coelurosauria</taxon>
        <taxon>Aves</taxon>
        <taxon>Neognathae</taxon>
        <taxon>Galloanserae</taxon>
        <taxon>Galliformes</taxon>
        <taxon>Phasianidae</taxon>
        <taxon>Phasianinae</taxon>
        <taxon>Phasianus</taxon>
    </lineage>
</organism>
<dbReference type="PROSITE" id="PS00242">
    <property type="entry name" value="INTEGRIN_ALPHA"/>
    <property type="match status" value="1"/>
</dbReference>
<feature type="repeat" description="FG-GAP" evidence="15">
    <location>
        <begin position="870"/>
        <end position="930"/>
    </location>
</feature>
<dbReference type="PRINTS" id="PR01185">
    <property type="entry name" value="INTEGRINA"/>
</dbReference>
<feature type="repeat" description="FG-GAP" evidence="15">
    <location>
        <begin position="808"/>
        <end position="866"/>
    </location>
</feature>
<evidence type="ECO:0000256" key="6">
    <source>
        <dbReference type="ARBA" id="ARBA00022737"/>
    </source>
</evidence>
<dbReference type="GO" id="GO:0008305">
    <property type="term" value="C:integrin complex"/>
    <property type="evidence" value="ECO:0007669"/>
    <property type="project" value="InterPro"/>
</dbReference>
<dbReference type="SUPFAM" id="SSF159065">
    <property type="entry name" value="Dom34/Pelota N-terminal domain-like"/>
    <property type="match status" value="1"/>
</dbReference>
<dbReference type="Gene3D" id="1.20.5.930">
    <property type="entry name" value="Bicelle-embedded integrin alpha(iib) transmembrane segment"/>
    <property type="match status" value="1"/>
</dbReference>
<evidence type="ECO:0000256" key="7">
    <source>
        <dbReference type="ARBA" id="ARBA00022837"/>
    </source>
</evidence>
<dbReference type="PRINTS" id="PR00453">
    <property type="entry name" value="VWFADOMAIN"/>
</dbReference>
<dbReference type="InterPro" id="IPR018184">
    <property type="entry name" value="Integrin_alpha_C_CS"/>
</dbReference>
<dbReference type="GO" id="GO:0009897">
    <property type="term" value="C:external side of plasma membrane"/>
    <property type="evidence" value="ECO:0007669"/>
    <property type="project" value="TreeGrafter"/>
</dbReference>
<reference evidence="18" key="2">
    <citation type="submission" date="2025-09" db="UniProtKB">
        <authorList>
            <consortium name="Ensembl"/>
        </authorList>
    </citation>
    <scope>IDENTIFICATION</scope>
</reference>
<dbReference type="SMART" id="SM01194">
    <property type="entry name" value="eRF1_1"/>
    <property type="match status" value="1"/>
</dbReference>
<comment type="subcellular location">
    <subcellularLocation>
        <location evidence="1 16">Membrane</location>
        <topology evidence="1 16">Single-pass type I membrane protein</topology>
    </subcellularLocation>
</comment>
<dbReference type="SUPFAM" id="SSF53300">
    <property type="entry name" value="vWA-like"/>
    <property type="match status" value="1"/>
</dbReference>
<dbReference type="InterPro" id="IPR042226">
    <property type="entry name" value="eFR1_2_sf"/>
</dbReference>
<dbReference type="SMART" id="SM00327">
    <property type="entry name" value="VWA"/>
    <property type="match status" value="1"/>
</dbReference>
<evidence type="ECO:0000256" key="8">
    <source>
        <dbReference type="ARBA" id="ARBA00022889"/>
    </source>
</evidence>
<dbReference type="SUPFAM" id="SSF69179">
    <property type="entry name" value="Integrin domains"/>
    <property type="match status" value="3"/>
</dbReference>
<dbReference type="Pfam" id="PF08441">
    <property type="entry name" value="Integrin_A_Ig_1"/>
    <property type="match status" value="1"/>
</dbReference>
<dbReference type="InterPro" id="IPR013519">
    <property type="entry name" value="Int_alpha_beta-p"/>
</dbReference>
<dbReference type="PROSITE" id="PS50234">
    <property type="entry name" value="VWFA"/>
    <property type="match status" value="1"/>
</dbReference>
<evidence type="ECO:0000256" key="5">
    <source>
        <dbReference type="ARBA" id="ARBA00022729"/>
    </source>
</evidence>
<evidence type="ECO:0000256" key="3">
    <source>
        <dbReference type="ARBA" id="ARBA00022692"/>
    </source>
</evidence>
<evidence type="ECO:0000256" key="13">
    <source>
        <dbReference type="ARBA" id="ARBA00023170"/>
    </source>
</evidence>
<keyword evidence="12" id="KW-1015">Disulfide bond</keyword>
<dbReference type="InterPro" id="IPR038069">
    <property type="entry name" value="Pelota/DOM34_N"/>
</dbReference>
<feature type="transmembrane region" description="Helical" evidence="16">
    <location>
        <begin position="1321"/>
        <end position="1345"/>
    </location>
</feature>
<dbReference type="InterPro" id="IPR005140">
    <property type="entry name" value="eRF1_Pelota-like_N"/>
</dbReference>
<dbReference type="Gene3D" id="3.40.50.410">
    <property type="entry name" value="von Willebrand factor, type A domain"/>
    <property type="match status" value="1"/>
</dbReference>
<name>A0A669QE20_PHACC</name>
<evidence type="ECO:0000256" key="2">
    <source>
        <dbReference type="ARBA" id="ARBA00008054"/>
    </source>
</evidence>
<dbReference type="Gene3D" id="2.130.10.130">
    <property type="entry name" value="Integrin alpha, N-terminal"/>
    <property type="match status" value="1"/>
</dbReference>
<feature type="domain" description="VWFA" evidence="17">
    <location>
        <begin position="425"/>
        <end position="608"/>
    </location>
</feature>
<dbReference type="InterPro" id="IPR013649">
    <property type="entry name" value="Integrin_alpha_Ig-like_1"/>
</dbReference>
<dbReference type="GO" id="GO:0033627">
    <property type="term" value="P:cell adhesion mediated by integrin"/>
    <property type="evidence" value="ECO:0007669"/>
    <property type="project" value="TreeGrafter"/>
</dbReference>
<dbReference type="PANTHER" id="PTHR23220">
    <property type="entry name" value="INTEGRIN ALPHA"/>
    <property type="match status" value="1"/>
</dbReference>
<sequence>MKLVRKDLEKDNAGQVTLIPEEPEDMWHTYNLLQVGDSLRASTIRKVQTESSTGSVGSNRIRTTLTLCVETIDFDSQACQLRVKGTNIQENEYVKMGAYHTIELEPNRQFTLAKKQWDSVVLERIEQACDPAWSADVAAVVMQEGLAHVCLVTPSMTLTRAKVEVNIPRKRKGNCSQHDRALERFYEQVVQAIQRHINFEVVKCVLVASPGFVREQFCDYMFQQAVKTDNKLLLENRSKFLQVHSSSGHKYALKEALCDPAVTSRLSDTKAAALIHLVGASNVDVKNAMTFSGPLEDMFGYTVQQYENEEGKWVLIGSPLVGQPEKRTGDVYKCPVGRDNQSPCIKLNLPDATSVPNVMEVKENMTLGTTLVTNPKGGFLACGPLYAYKCGRLHYTTGVCSNVSSTFETVKAIAPSVQECKTQLDIVIVLDGSNSIYPWESVTAFLNSLLRNMDIGPQQTQVGIVQYGQTVVHEFYLNTYSTTEEVMAAALRIRQRGGTQTMTALGIDTAREEAFTEAHGARRGVQKVMVIVTDGESHDNYRLQEVIDKCEDENIQRFAIAILGSYSRGNLSTEKFVEEIKSIASKPTEKHFFNVSDELALVTIVEALGERIFALEATTDQQAASFEMEMSQAGFSAHYSQDWVMLGAVGAYDWNGTVVMVKDSDISIPSNDTFRDRHSEKIEPLAAYLGYTVNSASTPGGVLYIAGQPRYNHTGQVIIYKMEGREVQVLQRLKGEQIGSYFGGVITTIDINRDSFTDLLLVGAPTYMGTEKEEQGKVYVYALNKTKFEYQMSLEPIKQTCCSPLKHDTCKVLKNEPCGARFGTAIAAVKDLNLDGYNDIVIGSPLEDDHRGAVYIYHGRGNTISKKYTQRIASGGDGEKVKFFGQSVHGEMDLNDDGLIDVTIGGLGGAALFWSRDVAEVNVSMQFMPKSINIQQQNCQINKRKTICINATICFKTRLKSKEDIFESSLQYWVTLDAQRQISRSLFTETHERKMQKNITIKGSECIKHNFYMLDKPDFQDSVKVLLEFNFSDPESGPVLDSNLPNSISEYDIQKDSCESNHNITCKVGYPFLKPEEEISFKISFQFNASYLLENATVDVYATSDSEEPPETLKDNRGQVTIPVKYEVGLIFVSVFKEHHVIIAANETIPTAINTTEQIGDEVTLHYRIEKGEHFPMPNLTLQILYPDVTTAKNTLLYITALSHSQNAICKSSYPVDHLKIGSGKSFVLPKIKEPTKDTIMECDTFSCASINCALAPSDISQVNVSLRVWKPTIIKANIHSLTLVVKALLRSENSSLILRNDHQKLETMIKISKELPPGSVPLWVILLSIFAGLLILALLIFALWKAGFFKRPLKKKMEK</sequence>
<dbReference type="GO" id="GO:0005178">
    <property type="term" value="F:integrin binding"/>
    <property type="evidence" value="ECO:0007669"/>
    <property type="project" value="TreeGrafter"/>
</dbReference>
<dbReference type="Pfam" id="PF20806">
    <property type="entry name" value="Integrin_A_Ig_3"/>
    <property type="match status" value="1"/>
</dbReference>
<feature type="repeat" description="FG-GAP" evidence="15">
    <location>
        <begin position="282"/>
        <end position="343"/>
    </location>
</feature>
<comment type="similarity">
    <text evidence="2 16">Belongs to the integrin alpha chain family.</text>
</comment>
<keyword evidence="7" id="KW-0106">Calcium</keyword>
<keyword evidence="3 16" id="KW-0812">Transmembrane</keyword>
<proteinExistence type="inferred from homology"/>
<dbReference type="InterPro" id="IPR032695">
    <property type="entry name" value="Integrin_dom_sf"/>
</dbReference>
<dbReference type="InterPro" id="IPR028994">
    <property type="entry name" value="Integrin_alpha_N"/>
</dbReference>
<dbReference type="InterPro" id="IPR048286">
    <property type="entry name" value="Integrin_alpha_Ig-like_3"/>
</dbReference>
<dbReference type="PANTHER" id="PTHR23220:SF22">
    <property type="entry name" value="INTEGRIN ALPHA-1"/>
    <property type="match status" value="1"/>
</dbReference>
<dbReference type="FunFam" id="3.40.50.410:FF:000012">
    <property type="entry name" value="Integrin, alpha 10"/>
    <property type="match status" value="1"/>
</dbReference>
<evidence type="ECO:0000256" key="9">
    <source>
        <dbReference type="ARBA" id="ARBA00022989"/>
    </source>
</evidence>
<dbReference type="InterPro" id="IPR058547">
    <property type="entry name" value="Pelota_N"/>
</dbReference>
<keyword evidence="19" id="KW-1185">Reference proteome</keyword>
<dbReference type="Ensembl" id="ENSPCLT00000021721.1">
    <property type="protein sequence ID" value="ENSPCLP00000016468.1"/>
    <property type="gene ID" value="ENSPCLG00000013434.1"/>
</dbReference>
<dbReference type="InterPro" id="IPR005141">
    <property type="entry name" value="eRF1_2"/>
</dbReference>
<evidence type="ECO:0000256" key="4">
    <source>
        <dbReference type="ARBA" id="ARBA00022723"/>
    </source>
</evidence>
<dbReference type="GO" id="GO:0007160">
    <property type="term" value="P:cell-matrix adhesion"/>
    <property type="evidence" value="ECO:0007669"/>
    <property type="project" value="TreeGrafter"/>
</dbReference>
<dbReference type="GO" id="GO:0007229">
    <property type="term" value="P:integrin-mediated signaling pathway"/>
    <property type="evidence" value="ECO:0007669"/>
    <property type="project" value="UniProtKB-KW"/>
</dbReference>
<keyword evidence="11 16" id="KW-0472">Membrane</keyword>
<dbReference type="InterPro" id="IPR000413">
    <property type="entry name" value="Integrin_alpha"/>
</dbReference>
<dbReference type="PROSITE" id="PS51470">
    <property type="entry name" value="FG_GAP"/>
    <property type="match status" value="4"/>
</dbReference>
<dbReference type="SMART" id="SM00191">
    <property type="entry name" value="Int_alpha"/>
    <property type="match status" value="4"/>
</dbReference>
<keyword evidence="4" id="KW-0479">Metal-binding</keyword>
<keyword evidence="13 16" id="KW-0675">Receptor</keyword>
<dbReference type="GO" id="GO:0046872">
    <property type="term" value="F:metal ion binding"/>
    <property type="evidence" value="ECO:0007669"/>
    <property type="project" value="UniProtKB-KW"/>
</dbReference>
<protein>
    <submittedName>
        <fullName evidence="18">Integrin subunit alpha 1</fullName>
    </submittedName>
</protein>
<evidence type="ECO:0000256" key="11">
    <source>
        <dbReference type="ARBA" id="ARBA00023136"/>
    </source>
</evidence>
<dbReference type="Pfam" id="PF26356">
    <property type="entry name" value="Pelota_N"/>
    <property type="match status" value="1"/>
</dbReference>
<evidence type="ECO:0000313" key="18">
    <source>
        <dbReference type="Ensembl" id="ENSPCLP00000016468.1"/>
    </source>
</evidence>
<dbReference type="GO" id="GO:0098609">
    <property type="term" value="P:cell-cell adhesion"/>
    <property type="evidence" value="ECO:0007669"/>
    <property type="project" value="TreeGrafter"/>
</dbReference>
<evidence type="ECO:0000256" key="16">
    <source>
        <dbReference type="RuleBase" id="RU003762"/>
    </source>
</evidence>
<dbReference type="InterPro" id="IPR013517">
    <property type="entry name" value="FG-GAP"/>
</dbReference>
<keyword evidence="5" id="KW-0732">Signal</keyword>
<reference evidence="18" key="1">
    <citation type="submission" date="2025-08" db="UniProtKB">
        <authorList>
            <consortium name="Ensembl"/>
        </authorList>
    </citation>
    <scope>IDENTIFICATION</scope>
</reference>
<keyword evidence="14" id="KW-0325">Glycoprotein</keyword>
<dbReference type="SUPFAM" id="SSF69318">
    <property type="entry name" value="Integrin alpha N-terminal domain"/>
    <property type="match status" value="1"/>
</dbReference>
<dbReference type="InterPro" id="IPR002035">
    <property type="entry name" value="VWF_A"/>
</dbReference>
<dbReference type="Pfam" id="PF03464">
    <property type="entry name" value="eRF1_2"/>
    <property type="match status" value="1"/>
</dbReference>
<dbReference type="Gene3D" id="3.30.420.60">
    <property type="entry name" value="eRF1 domain 2"/>
    <property type="match status" value="1"/>
</dbReference>
<dbReference type="Gene3D" id="2.30.30.870">
    <property type="entry name" value="Pelota, domain A"/>
    <property type="match status" value="1"/>
</dbReference>
<dbReference type="CDD" id="cd01469">
    <property type="entry name" value="vWA_integrins_alpha_subunit"/>
    <property type="match status" value="1"/>
</dbReference>
<dbReference type="Pfam" id="PF01839">
    <property type="entry name" value="FG-GAP"/>
    <property type="match status" value="2"/>
</dbReference>
<evidence type="ECO:0000256" key="15">
    <source>
        <dbReference type="PROSITE-ProRule" id="PRU00803"/>
    </source>
</evidence>
<evidence type="ECO:0000256" key="10">
    <source>
        <dbReference type="ARBA" id="ARBA00023037"/>
    </source>
</evidence>
<evidence type="ECO:0000259" key="17">
    <source>
        <dbReference type="PROSITE" id="PS50234"/>
    </source>
</evidence>
<keyword evidence="6" id="KW-0677">Repeat</keyword>